<dbReference type="AlphaFoldDB" id="A0A9W7GB08"/>
<dbReference type="Pfam" id="PF01501">
    <property type="entry name" value="Glyco_transf_8"/>
    <property type="match status" value="1"/>
</dbReference>
<comment type="caution">
    <text evidence="1">The sequence shown here is derived from an EMBL/GenBank/DDBJ whole genome shotgun (WGS) entry which is preliminary data.</text>
</comment>
<gene>
    <name evidence="1" type="ORF">TrCOL_g111</name>
</gene>
<organism evidence="1 2">
    <name type="scientific">Triparma columacea</name>
    <dbReference type="NCBI Taxonomy" id="722753"/>
    <lineage>
        <taxon>Eukaryota</taxon>
        <taxon>Sar</taxon>
        <taxon>Stramenopiles</taxon>
        <taxon>Ochrophyta</taxon>
        <taxon>Bolidophyceae</taxon>
        <taxon>Parmales</taxon>
        <taxon>Triparmaceae</taxon>
        <taxon>Triparma</taxon>
    </lineage>
</organism>
<evidence type="ECO:0000313" key="2">
    <source>
        <dbReference type="Proteomes" id="UP001165065"/>
    </source>
</evidence>
<dbReference type="OrthoDB" id="2014201at2759"/>
<dbReference type="InterPro" id="IPR029044">
    <property type="entry name" value="Nucleotide-diphossugar_trans"/>
</dbReference>
<dbReference type="EMBL" id="BRYA01000129">
    <property type="protein sequence ID" value="GMI40478.1"/>
    <property type="molecule type" value="Genomic_DNA"/>
</dbReference>
<dbReference type="SUPFAM" id="SSF53448">
    <property type="entry name" value="Nucleotide-diphospho-sugar transferases"/>
    <property type="match status" value="1"/>
</dbReference>
<evidence type="ECO:0000313" key="1">
    <source>
        <dbReference type="EMBL" id="GMI40478.1"/>
    </source>
</evidence>
<keyword evidence="2" id="KW-1185">Reference proteome</keyword>
<name>A0A9W7GB08_9STRA</name>
<reference evidence="2" key="1">
    <citation type="journal article" date="2023" name="Commun. Biol.">
        <title>Genome analysis of Parmales, the sister group of diatoms, reveals the evolutionary specialization of diatoms from phago-mixotrophs to photoautotrophs.</title>
        <authorList>
            <person name="Ban H."/>
            <person name="Sato S."/>
            <person name="Yoshikawa S."/>
            <person name="Yamada K."/>
            <person name="Nakamura Y."/>
            <person name="Ichinomiya M."/>
            <person name="Sato N."/>
            <person name="Blanc-Mathieu R."/>
            <person name="Endo H."/>
            <person name="Kuwata A."/>
            <person name="Ogata H."/>
        </authorList>
    </citation>
    <scope>NUCLEOTIDE SEQUENCE [LARGE SCALE GENOMIC DNA]</scope>
</reference>
<dbReference type="GO" id="GO:0016757">
    <property type="term" value="F:glycosyltransferase activity"/>
    <property type="evidence" value="ECO:0007669"/>
    <property type="project" value="InterPro"/>
</dbReference>
<dbReference type="Gene3D" id="3.90.550.10">
    <property type="entry name" value="Spore Coat Polysaccharide Biosynthesis Protein SpsA, Chain A"/>
    <property type="match status" value="1"/>
</dbReference>
<sequence length="359" mass="39881">MISLSSLPSPIMEPHICTILTTTTYIPGLVGLVKSLHSTFQPSPAPTLICYTTTADVTVAALESLAPHSVVPSSSVYIYNIFDVLSGRIPSSVDPSFSNDHALDDAKVFVDAPRRLLFLLPVPVCYIDLDVVVLSRDIYKLIELAAENGWGERYEVEEEDKDEKVDTNVVDIDTSKFVCYAVGNFRNKKKIFSPPPPPMGSHFNCGVTVIPLPSPPTPHSSTSFPFLPLYMASMKVISDPKWNDTEEKMLNVVLPNWKGLPIRYNLQKRAYHHAPSVWNGVVDNEEEGGVVVLHYVGGKPWNTKEELEAIDWEERDCKDVAGRYRELFDIWKYIVGEGGGGGGDREPRLVPKVPRAVEV</sequence>
<proteinExistence type="predicted"/>
<protein>
    <recommendedName>
        <fullName evidence="3">Glycosyltransferase family 8 protein</fullName>
    </recommendedName>
</protein>
<dbReference type="Proteomes" id="UP001165065">
    <property type="component" value="Unassembled WGS sequence"/>
</dbReference>
<dbReference type="InterPro" id="IPR002495">
    <property type="entry name" value="Glyco_trans_8"/>
</dbReference>
<evidence type="ECO:0008006" key="3">
    <source>
        <dbReference type="Google" id="ProtNLM"/>
    </source>
</evidence>
<accession>A0A9W7GB08</accession>